<sequence length="78" mass="8741">MSTISRTLRALLLLLIIFSCGKENKKGTSGNKDEEKQQAQESVILTDSVNLKIPEMVARIISFLSHSRISPSYLKILH</sequence>
<name>A0A4V6BJI3_9BACT</name>
<keyword evidence="2" id="KW-1185">Reference proteome</keyword>
<proteinExistence type="predicted"/>
<protein>
    <recommendedName>
        <fullName evidence="3">Lipoprotein</fullName>
    </recommendedName>
</protein>
<organism evidence="1 2">
    <name type="scientific">Dyadobacter frigoris</name>
    <dbReference type="NCBI Taxonomy" id="2576211"/>
    <lineage>
        <taxon>Bacteria</taxon>
        <taxon>Pseudomonadati</taxon>
        <taxon>Bacteroidota</taxon>
        <taxon>Cytophagia</taxon>
        <taxon>Cytophagales</taxon>
        <taxon>Spirosomataceae</taxon>
        <taxon>Dyadobacter</taxon>
    </lineage>
</organism>
<dbReference type="PROSITE" id="PS51257">
    <property type="entry name" value="PROKAR_LIPOPROTEIN"/>
    <property type="match status" value="1"/>
</dbReference>
<accession>A0A4V6BJI3</accession>
<dbReference type="RefSeq" id="WP_137338322.1">
    <property type="nucleotide sequence ID" value="NZ_BSQH01000001.1"/>
</dbReference>
<evidence type="ECO:0008006" key="3">
    <source>
        <dbReference type="Google" id="ProtNLM"/>
    </source>
</evidence>
<dbReference type="EMBL" id="SZVO01000001">
    <property type="protein sequence ID" value="TKT94033.1"/>
    <property type="molecule type" value="Genomic_DNA"/>
</dbReference>
<reference evidence="1 2" key="1">
    <citation type="submission" date="2019-05" db="EMBL/GenBank/DDBJ databases">
        <title>Dyadobacter AR-3-8 sp. nov., isolated from arctic soil.</title>
        <authorList>
            <person name="Chaudhary D.K."/>
        </authorList>
    </citation>
    <scope>NUCLEOTIDE SEQUENCE [LARGE SCALE GENOMIC DNA]</scope>
    <source>
        <strain evidence="1 2">AR-3-8</strain>
    </source>
</reference>
<comment type="caution">
    <text evidence="1">The sequence shown here is derived from an EMBL/GenBank/DDBJ whole genome shotgun (WGS) entry which is preliminary data.</text>
</comment>
<dbReference type="Proteomes" id="UP000304900">
    <property type="component" value="Unassembled WGS sequence"/>
</dbReference>
<gene>
    <name evidence="1" type="ORF">FDK13_02150</name>
</gene>
<evidence type="ECO:0000313" key="1">
    <source>
        <dbReference type="EMBL" id="TKT94033.1"/>
    </source>
</evidence>
<dbReference type="AlphaFoldDB" id="A0A4V6BJI3"/>
<evidence type="ECO:0000313" key="2">
    <source>
        <dbReference type="Proteomes" id="UP000304900"/>
    </source>
</evidence>